<dbReference type="GO" id="GO:0006281">
    <property type="term" value="P:DNA repair"/>
    <property type="evidence" value="ECO:0007669"/>
    <property type="project" value="UniProtKB-UniRule"/>
</dbReference>
<proteinExistence type="inferred from homology"/>
<dbReference type="InterPro" id="IPR029240">
    <property type="entry name" value="MMS19_N"/>
</dbReference>
<evidence type="ECO:0000256" key="4">
    <source>
        <dbReference type="ARBA" id="ARBA00023242"/>
    </source>
</evidence>
<dbReference type="InterPro" id="IPR039920">
    <property type="entry name" value="MMS19"/>
</dbReference>
<comment type="function">
    <text evidence="5">Key component of the cytosolic iron-sulfur protein assembly (CIA) complex, a multiprotein complex that mediates the incorporation of iron-sulfur cluster into apoproteins specifically involved in DNA metabolism and genomic integrity. In the CIA complex, MMS19 acts as an adapter between early-acting CIA components and a subset of cellular target iron-sulfur proteins.</text>
</comment>
<evidence type="ECO:0000256" key="3">
    <source>
        <dbReference type="ARBA" id="ARBA00022737"/>
    </source>
</evidence>
<evidence type="ECO:0000256" key="1">
    <source>
        <dbReference type="ARBA" id="ARBA00004123"/>
    </source>
</evidence>
<evidence type="ECO:0000313" key="9">
    <source>
        <dbReference type="Proteomes" id="UP000094043"/>
    </source>
</evidence>
<dbReference type="EMBL" id="CP143785">
    <property type="protein sequence ID" value="WVN87024.1"/>
    <property type="molecule type" value="Genomic_DNA"/>
</dbReference>
<reference evidence="8" key="1">
    <citation type="submission" date="2016-06" db="EMBL/GenBank/DDBJ databases">
        <authorList>
            <person name="Cuomo C."/>
            <person name="Litvintseva A."/>
            <person name="Heitman J."/>
            <person name="Chen Y."/>
            <person name="Sun S."/>
            <person name="Springer D."/>
            <person name="Dromer F."/>
            <person name="Young S."/>
            <person name="Zeng Q."/>
            <person name="Chapman S."/>
            <person name="Gujja S."/>
            <person name="Saif S."/>
            <person name="Birren B."/>
        </authorList>
    </citation>
    <scope>NUCLEOTIDE SEQUENCE</scope>
    <source>
        <strain evidence="8">CBS 7841</strain>
    </source>
</reference>
<accession>A0AAJ8JRA6</accession>
<dbReference type="Gene3D" id="1.25.10.10">
    <property type="entry name" value="Leucine-rich Repeat Variant"/>
    <property type="match status" value="2"/>
</dbReference>
<reference evidence="8" key="3">
    <citation type="submission" date="2024-01" db="EMBL/GenBank/DDBJ databases">
        <authorList>
            <person name="Coelho M.A."/>
            <person name="David-Palma M."/>
            <person name="Shea T."/>
            <person name="Sun S."/>
            <person name="Cuomo C.A."/>
            <person name="Heitman J."/>
        </authorList>
    </citation>
    <scope>NUCLEOTIDE SEQUENCE</scope>
    <source>
        <strain evidence="8">CBS 7841</strain>
    </source>
</reference>
<sequence length="1039" mass="116102">MEVERLVRTQISTTDLDPPRELVQGVNNGEVQLLQVVKALGEFLTSQEDGTRLNGLMFLTNLLDAISRPKVTRQATTTLVQFYLSKLDDFDSLPPALNGLTVLSKLATFDDAMAVEVYHAIVENINIKAYVQATRHLVYVLFDSLLTSHRNALKKMGSAFINSYIKMVDGEKDPRNLMLLFSLDRIILLEFDVHDHIEDFFDVTFCYFPISFRPPPNDPYGITADDLKVALRECMSASPYFAKMALPLFLEKFATATGPAMKDLMLSMAACFPTYGADALIERAAELWEGIKTEILYSSDQSVESAALTALESLMHTLYPNESDSAKGLAQDVIKECAKIFEEPDKNQAVCATNIIAAIFKGSPSAGKFALSQILPQFIRTFNSPSLPSHRVPLLSSISSILIACQSVYTSSTRSYELEQSLKPYQNDLFDILREGLRTESLKRSAIRGVVASVGLEGYLEKFKIEELVKDLDDILVSDEDSGIRLEVIQALTTISTHNPSTIESITLPLLFHNLPDQAPSPQDFIAREKYRSILDSLNKLCIQPALWQTMIVRITTKLDLLTSSANATSAVTDVETDEVNERECNIAYAWDLLHCLLSVLRTKIKAKHVDVAKHYDELIPRLYGFVIHAGQKQTGRKEALFRDRRLLRIVAIIGREMIHELTIEKQAKQLDLIYAAFERGDMKELVFENIGIQNGSPLRVEAPQSEQDLFALYSAAFQSLSSKTHLSLPNYPEYLNGKFHWTINVAKDDWQVAWGVDMICALVNKKETELNNTLDVVLEKMWAQVQDKNLELKVRRRCLLIYLQMIKALALLSQPLAYSALEKVISILSLFSLDPELVQYAAEGFGVLAKKGDGYLITKLLYAQKLWNFVLPRLIEGDKEASGKERTVYLVAFASLLPVVPASLCISDLTVVLPLMLRSLSLSSPQQRINIILALISIFETPSSPATDSLLHSSATALVQSLLSTSLVETDVPTSAKVRQSALTALAVIPDIIRFETLHKDKGQVIKELGKAVDDKSRDVRKEAVECRAKWFRYGQAT</sequence>
<name>A0AAJ8JRA6_9TREE</name>
<gene>
    <name evidence="8" type="ORF">L203_102200</name>
</gene>
<dbReference type="GO" id="GO:0097361">
    <property type="term" value="C:cytosolic [4Fe-4S] assembly targeting complex"/>
    <property type="evidence" value="ECO:0007669"/>
    <property type="project" value="UniProtKB-UniRule"/>
</dbReference>
<dbReference type="PANTHER" id="PTHR12891:SF0">
    <property type="entry name" value="MMS19 NUCLEOTIDE EXCISION REPAIR PROTEIN HOMOLOG"/>
    <property type="match status" value="1"/>
</dbReference>
<comment type="similarity">
    <text evidence="2 5">Belongs to the MET18/MMS19 family.</text>
</comment>
<dbReference type="Pfam" id="PF14500">
    <property type="entry name" value="MMS19_N"/>
    <property type="match status" value="1"/>
</dbReference>
<evidence type="ECO:0000259" key="6">
    <source>
        <dbReference type="Pfam" id="PF12460"/>
    </source>
</evidence>
<dbReference type="GO" id="GO:0051604">
    <property type="term" value="P:protein maturation"/>
    <property type="evidence" value="ECO:0007669"/>
    <property type="project" value="UniProtKB-UniRule"/>
</dbReference>
<dbReference type="Proteomes" id="UP000094043">
    <property type="component" value="Chromosome 2"/>
</dbReference>
<evidence type="ECO:0000256" key="2">
    <source>
        <dbReference type="ARBA" id="ARBA00009340"/>
    </source>
</evidence>
<keyword evidence="9" id="KW-1185">Reference proteome</keyword>
<keyword evidence="5" id="KW-0227">DNA damage</keyword>
<evidence type="ECO:0000256" key="5">
    <source>
        <dbReference type="RuleBase" id="RU367072"/>
    </source>
</evidence>
<evidence type="ECO:0000313" key="8">
    <source>
        <dbReference type="EMBL" id="WVN87024.1"/>
    </source>
</evidence>
<dbReference type="GO" id="GO:0005634">
    <property type="term" value="C:nucleus"/>
    <property type="evidence" value="ECO:0007669"/>
    <property type="project" value="UniProtKB-SubCell"/>
</dbReference>
<dbReference type="RefSeq" id="XP_066067724.1">
    <property type="nucleotide sequence ID" value="XM_066211627.1"/>
</dbReference>
<reference evidence="8" key="2">
    <citation type="journal article" date="2022" name="Elife">
        <title>Obligate sexual reproduction of a homothallic fungus closely related to the Cryptococcus pathogenic species complex.</title>
        <authorList>
            <person name="Passer A.R."/>
            <person name="Clancey S.A."/>
            <person name="Shea T."/>
            <person name="David-Palma M."/>
            <person name="Averette A.F."/>
            <person name="Boekhout T."/>
            <person name="Porcel B.M."/>
            <person name="Nowrousian M."/>
            <person name="Cuomo C.A."/>
            <person name="Sun S."/>
            <person name="Heitman J."/>
            <person name="Coelho M.A."/>
        </authorList>
    </citation>
    <scope>NUCLEOTIDE SEQUENCE</scope>
    <source>
        <strain evidence="8">CBS 7841</strain>
    </source>
</reference>
<keyword evidence="3" id="KW-0677">Repeat</keyword>
<dbReference type="PANTHER" id="PTHR12891">
    <property type="entry name" value="DNA REPAIR/TRANSCRIPTION PROTEIN MET18/MMS19"/>
    <property type="match status" value="1"/>
</dbReference>
<dbReference type="GO" id="GO:0016226">
    <property type="term" value="P:iron-sulfur cluster assembly"/>
    <property type="evidence" value="ECO:0007669"/>
    <property type="project" value="UniProtKB-UniRule"/>
</dbReference>
<dbReference type="GeneID" id="91086412"/>
<dbReference type="Pfam" id="PF12460">
    <property type="entry name" value="MMS19_C"/>
    <property type="match status" value="1"/>
</dbReference>
<dbReference type="InterPro" id="IPR024687">
    <property type="entry name" value="MMS19_C"/>
</dbReference>
<feature type="domain" description="MMS19 N-terminal" evidence="7">
    <location>
        <begin position="37"/>
        <end position="296"/>
    </location>
</feature>
<dbReference type="SUPFAM" id="SSF48371">
    <property type="entry name" value="ARM repeat"/>
    <property type="match status" value="1"/>
</dbReference>
<keyword evidence="4 5" id="KW-0539">Nucleus</keyword>
<protein>
    <recommendedName>
        <fullName evidence="5">MMS19 nucleotide excision repair protein</fullName>
    </recommendedName>
</protein>
<feature type="domain" description="MMS19 C-terminal" evidence="6">
    <location>
        <begin position="534"/>
        <end position="991"/>
    </location>
</feature>
<dbReference type="AlphaFoldDB" id="A0AAJ8JRA6"/>
<keyword evidence="5" id="KW-0234">DNA repair</keyword>
<organism evidence="8 9">
    <name type="scientific">Cryptococcus depauperatus CBS 7841</name>
    <dbReference type="NCBI Taxonomy" id="1295531"/>
    <lineage>
        <taxon>Eukaryota</taxon>
        <taxon>Fungi</taxon>
        <taxon>Dikarya</taxon>
        <taxon>Basidiomycota</taxon>
        <taxon>Agaricomycotina</taxon>
        <taxon>Tremellomycetes</taxon>
        <taxon>Tremellales</taxon>
        <taxon>Cryptococcaceae</taxon>
        <taxon>Cryptococcus</taxon>
    </lineage>
</organism>
<dbReference type="KEGG" id="cdep:91086412"/>
<dbReference type="InterPro" id="IPR011989">
    <property type="entry name" value="ARM-like"/>
</dbReference>
<dbReference type="InterPro" id="IPR016024">
    <property type="entry name" value="ARM-type_fold"/>
</dbReference>
<comment type="subcellular location">
    <subcellularLocation>
        <location evidence="1 5">Nucleus</location>
    </subcellularLocation>
</comment>
<evidence type="ECO:0000259" key="7">
    <source>
        <dbReference type="Pfam" id="PF14500"/>
    </source>
</evidence>